<organism evidence="1">
    <name type="scientific">Escherichia coli</name>
    <dbReference type="NCBI Taxonomy" id="562"/>
    <lineage>
        <taxon>Bacteria</taxon>
        <taxon>Pseudomonadati</taxon>
        <taxon>Pseudomonadota</taxon>
        <taxon>Gammaproteobacteria</taxon>
        <taxon>Enterobacterales</taxon>
        <taxon>Enterobacteriaceae</taxon>
        <taxon>Escherichia</taxon>
    </lineage>
</organism>
<proteinExistence type="predicted"/>
<reference evidence="1" key="1">
    <citation type="journal article" date="2018" name="PLoS ONE">
        <title>Characterization of plasmids harboring blaCTX-M and blaCMY genes in E. coli from French broilers.</title>
        <authorList>
            <person name="Touzain F."/>
            <person name="Le Devendec L."/>
            <person name="De Boisseson C."/>
            <person name="Baron S."/>
            <person name="Jouy E."/>
            <person name="Perrin-Guyomard A."/>
            <person name="Blanchard Y."/>
            <person name="Kempf I."/>
        </authorList>
    </citation>
    <scope>NUCLEOTIDE SEQUENCE</scope>
    <source>
        <plasmid evidence="1">pCOV4</plasmid>
    </source>
</reference>
<evidence type="ECO:0000313" key="1">
    <source>
        <dbReference type="EMBL" id="AUH15850.1"/>
    </source>
</evidence>
<protein>
    <submittedName>
        <fullName evidence="1">Uncharacterized protein</fullName>
    </submittedName>
</protein>
<dbReference type="InterPro" id="IPR045644">
    <property type="entry name" value="DUF6404"/>
</dbReference>
<dbReference type="EMBL" id="MG648859">
    <property type="protein sequence ID" value="AUH15850.1"/>
    <property type="molecule type" value="Genomic_DNA"/>
</dbReference>
<dbReference type="Pfam" id="PF19942">
    <property type="entry name" value="DUF6404"/>
    <property type="match status" value="1"/>
</dbReference>
<sequence>MTFEQKKARAIALMDSKKMWRSNYAPPLLRILWRLGIRLPPLPFMPFWQVTVLTGGLWGISWGCAMWFIYWGPSGMVAGEAIIISITGGGFCPDCAWPLSTGGAGKLTGCHHGMMCKPCTGVFLRSGTFIYLYANLHSCIVTGLQPLRHFQRIALPAYHPAFFIP</sequence>
<gene>
    <name evidence="1" type="ORF">PCOV4_00033</name>
</gene>
<dbReference type="AlphaFoldDB" id="A0A2H5BYQ4"/>
<keyword evidence="1" id="KW-0614">Plasmid</keyword>
<accession>A0A2H5BYQ4</accession>
<geneLocation type="plasmid" evidence="1">
    <name>pCOV4</name>
</geneLocation>
<name>A0A2H5BYQ4_ECOLX</name>